<gene>
    <name evidence="3" type="ORF">Q8791_02645</name>
</gene>
<name>A0ABU7K2N5_9ACTN</name>
<comment type="caution">
    <text evidence="3">The sequence shown here is derived from an EMBL/GenBank/DDBJ whole genome shotgun (WGS) entry which is preliminary data.</text>
</comment>
<dbReference type="Proteomes" id="UP001356095">
    <property type="component" value="Unassembled WGS sequence"/>
</dbReference>
<dbReference type="EMBL" id="JAUZMY010000002">
    <property type="protein sequence ID" value="MEE2036119.1"/>
    <property type="molecule type" value="Genomic_DNA"/>
</dbReference>
<keyword evidence="2" id="KW-0732">Signal</keyword>
<reference evidence="3 4" key="1">
    <citation type="submission" date="2023-08" db="EMBL/GenBank/DDBJ databases">
        <authorList>
            <person name="Girao M."/>
            <person name="Carvalho M.F."/>
        </authorList>
    </citation>
    <scope>NUCLEOTIDE SEQUENCE [LARGE SCALE GENOMIC DNA]</scope>
    <source>
        <strain evidence="3 4">CT-R113</strain>
    </source>
</reference>
<feature type="compositionally biased region" description="Basic residues" evidence="1">
    <location>
        <begin position="53"/>
        <end position="65"/>
    </location>
</feature>
<evidence type="ECO:0000313" key="4">
    <source>
        <dbReference type="Proteomes" id="UP001356095"/>
    </source>
</evidence>
<proteinExistence type="predicted"/>
<dbReference type="RefSeq" id="WP_330089926.1">
    <property type="nucleotide sequence ID" value="NZ_JAUZMY010000002.1"/>
</dbReference>
<protein>
    <submittedName>
        <fullName evidence="3">Uncharacterized protein</fullName>
    </submittedName>
</protein>
<evidence type="ECO:0000256" key="1">
    <source>
        <dbReference type="SAM" id="MobiDB-lite"/>
    </source>
</evidence>
<feature type="region of interest" description="Disordered" evidence="1">
    <location>
        <begin position="32"/>
        <end position="65"/>
    </location>
</feature>
<keyword evidence="4" id="KW-1185">Reference proteome</keyword>
<evidence type="ECO:0000313" key="3">
    <source>
        <dbReference type="EMBL" id="MEE2036119.1"/>
    </source>
</evidence>
<accession>A0ABU7K2N5</accession>
<sequence>MTALAALALTVLVLLAVSGAATQLAKARKALRSRRRKAARRMSTALGPQTVARTRRKTAQKGNRR</sequence>
<organism evidence="3 4">
    <name type="scientific">Nocardiopsis codii</name>
    <dbReference type="NCBI Taxonomy" id="3065942"/>
    <lineage>
        <taxon>Bacteria</taxon>
        <taxon>Bacillati</taxon>
        <taxon>Actinomycetota</taxon>
        <taxon>Actinomycetes</taxon>
        <taxon>Streptosporangiales</taxon>
        <taxon>Nocardiopsidaceae</taxon>
        <taxon>Nocardiopsis</taxon>
    </lineage>
</organism>
<feature type="signal peptide" evidence="2">
    <location>
        <begin position="1"/>
        <end position="20"/>
    </location>
</feature>
<evidence type="ECO:0000256" key="2">
    <source>
        <dbReference type="SAM" id="SignalP"/>
    </source>
</evidence>
<feature type="chain" id="PRO_5047141853" evidence="2">
    <location>
        <begin position="21"/>
        <end position="65"/>
    </location>
</feature>